<reference evidence="1" key="1">
    <citation type="submission" date="2020-08" db="EMBL/GenBank/DDBJ databases">
        <title>Multicomponent nature underlies the extraordinary mechanical properties of spider dragline silk.</title>
        <authorList>
            <person name="Kono N."/>
            <person name="Nakamura H."/>
            <person name="Mori M."/>
            <person name="Yoshida Y."/>
            <person name="Ohtoshi R."/>
            <person name="Malay A.D."/>
            <person name="Moran D.A.P."/>
            <person name="Tomita M."/>
            <person name="Numata K."/>
            <person name="Arakawa K."/>
        </authorList>
    </citation>
    <scope>NUCLEOTIDE SEQUENCE</scope>
</reference>
<proteinExistence type="predicted"/>
<gene>
    <name evidence="1" type="ORF">TNCV_3450531</name>
</gene>
<sequence>MVAPLSICTKKERRAVIRLFRKIDNGLLRTNDYKGRRVTRSIEVSSIITRRAGSSDLLKSPLDSDKQVSPTNPRITLIYITNCNVYGRQSCWKVYYKSQCQPSVQSSIVVKATDSCLGYHEFEPTIADDPPCRGGRCTLNKSKLKHPHIGVEVRRGVSGSGVILVT</sequence>
<dbReference type="EMBL" id="BMAU01021436">
    <property type="protein sequence ID" value="GFY36350.1"/>
    <property type="molecule type" value="Genomic_DNA"/>
</dbReference>
<protein>
    <submittedName>
        <fullName evidence="1">Uncharacterized protein</fullName>
    </submittedName>
</protein>
<organism evidence="1 2">
    <name type="scientific">Trichonephila clavipes</name>
    <name type="common">Golden silk orbweaver</name>
    <name type="synonym">Nephila clavipes</name>
    <dbReference type="NCBI Taxonomy" id="2585209"/>
    <lineage>
        <taxon>Eukaryota</taxon>
        <taxon>Metazoa</taxon>
        <taxon>Ecdysozoa</taxon>
        <taxon>Arthropoda</taxon>
        <taxon>Chelicerata</taxon>
        <taxon>Arachnida</taxon>
        <taxon>Araneae</taxon>
        <taxon>Araneomorphae</taxon>
        <taxon>Entelegynae</taxon>
        <taxon>Araneoidea</taxon>
        <taxon>Nephilidae</taxon>
        <taxon>Trichonephila</taxon>
    </lineage>
</organism>
<dbReference type="AlphaFoldDB" id="A0A8X6WK17"/>
<keyword evidence="2" id="KW-1185">Reference proteome</keyword>
<evidence type="ECO:0000313" key="2">
    <source>
        <dbReference type="Proteomes" id="UP000887159"/>
    </source>
</evidence>
<accession>A0A8X6WK17</accession>
<evidence type="ECO:0000313" key="1">
    <source>
        <dbReference type="EMBL" id="GFY36350.1"/>
    </source>
</evidence>
<comment type="caution">
    <text evidence="1">The sequence shown here is derived from an EMBL/GenBank/DDBJ whole genome shotgun (WGS) entry which is preliminary data.</text>
</comment>
<dbReference type="Proteomes" id="UP000887159">
    <property type="component" value="Unassembled WGS sequence"/>
</dbReference>
<name>A0A8X6WK17_TRICX</name>